<evidence type="ECO:0000313" key="5">
    <source>
        <dbReference type="Proteomes" id="UP001521116"/>
    </source>
</evidence>
<dbReference type="Pfam" id="PF01370">
    <property type="entry name" value="Epimerase"/>
    <property type="match status" value="1"/>
</dbReference>
<dbReference type="SUPFAM" id="SSF51735">
    <property type="entry name" value="NAD(P)-binding Rossmann-fold domains"/>
    <property type="match status" value="1"/>
</dbReference>
<evidence type="ECO:0000313" key="4">
    <source>
        <dbReference type="EMBL" id="KAL1618036.1"/>
    </source>
</evidence>
<organism evidence="4 5">
    <name type="scientific">Neofusicoccum ribis</name>
    <dbReference type="NCBI Taxonomy" id="45134"/>
    <lineage>
        <taxon>Eukaryota</taxon>
        <taxon>Fungi</taxon>
        <taxon>Dikarya</taxon>
        <taxon>Ascomycota</taxon>
        <taxon>Pezizomycotina</taxon>
        <taxon>Dothideomycetes</taxon>
        <taxon>Dothideomycetes incertae sedis</taxon>
        <taxon>Botryosphaeriales</taxon>
        <taxon>Botryosphaeriaceae</taxon>
        <taxon>Neofusicoccum</taxon>
    </lineage>
</organism>
<dbReference type="PANTHER" id="PTHR10366:SF562">
    <property type="entry name" value="ALDEHYDE REDUCTASE II (AFU_ORTHOLOGUE AFUA_1G11360)"/>
    <property type="match status" value="1"/>
</dbReference>
<sequence length="346" mass="38115">MSPIDNPAIPKGATVLVTGVNGLIGAQVADKFLEIGYKVRGTVRDAKKNAWLSEVFGAKYGQDKFELFCVPDMAAEGAFDKAKKGVCAFVHVASILTWDPNPDNVIPGVVAGALIAAKAAASEPSIRRFVFTSSSWATVMPIADTKVVIDENTWDNDVVKEVEGAGKEPPYGPRQSQNVYGASKTLAEQAVWKWVEETKPNMVVNCVLPAANFGKALSIKHQGHPSTSYWVQLLWEGNTEPMKNDPPQQFTDVEDVGWLHVVGAIHPDVKSERIFGSAGPFQFNDILAWLRKWYPDRQFPEDFMKGRDLTEWKPRARAEALLKDIGRPGFTSLEQSIKNNLEGLAY</sequence>
<reference evidence="4 5" key="1">
    <citation type="submission" date="2024-02" db="EMBL/GenBank/DDBJ databases">
        <title>De novo assembly and annotation of 12 fungi associated with fruit tree decline syndrome in Ontario, Canada.</title>
        <authorList>
            <person name="Sulman M."/>
            <person name="Ellouze W."/>
            <person name="Ilyukhin E."/>
        </authorList>
    </citation>
    <scope>NUCLEOTIDE SEQUENCE [LARGE SCALE GENOMIC DNA]</scope>
    <source>
        <strain evidence="4 5">M1-105</strain>
    </source>
</reference>
<keyword evidence="1" id="KW-0560">Oxidoreductase</keyword>
<evidence type="ECO:0000256" key="2">
    <source>
        <dbReference type="ARBA" id="ARBA00023445"/>
    </source>
</evidence>
<proteinExistence type="inferred from homology"/>
<accession>A0ABR3SDK2</accession>
<keyword evidence="5" id="KW-1185">Reference proteome</keyword>
<gene>
    <name evidence="4" type="ORF">SLS56_010741</name>
</gene>
<protein>
    <recommendedName>
        <fullName evidence="3">NAD-dependent epimerase/dehydratase domain-containing protein</fullName>
    </recommendedName>
</protein>
<feature type="domain" description="NAD-dependent epimerase/dehydratase" evidence="3">
    <location>
        <begin position="15"/>
        <end position="242"/>
    </location>
</feature>
<dbReference type="InterPro" id="IPR001509">
    <property type="entry name" value="Epimerase_deHydtase"/>
</dbReference>
<dbReference type="InterPro" id="IPR036291">
    <property type="entry name" value="NAD(P)-bd_dom_sf"/>
</dbReference>
<dbReference type="Proteomes" id="UP001521116">
    <property type="component" value="Unassembled WGS sequence"/>
</dbReference>
<comment type="caution">
    <text evidence="4">The sequence shown here is derived from an EMBL/GenBank/DDBJ whole genome shotgun (WGS) entry which is preliminary data.</text>
</comment>
<dbReference type="Gene3D" id="3.40.50.720">
    <property type="entry name" value="NAD(P)-binding Rossmann-like Domain"/>
    <property type="match status" value="1"/>
</dbReference>
<dbReference type="PANTHER" id="PTHR10366">
    <property type="entry name" value="NAD DEPENDENT EPIMERASE/DEHYDRATASE"/>
    <property type="match status" value="1"/>
</dbReference>
<evidence type="ECO:0000259" key="3">
    <source>
        <dbReference type="Pfam" id="PF01370"/>
    </source>
</evidence>
<dbReference type="InterPro" id="IPR050425">
    <property type="entry name" value="NAD(P)_dehydrat-like"/>
</dbReference>
<name>A0ABR3SDK2_9PEZI</name>
<comment type="similarity">
    <text evidence="2">Belongs to the NAD(P)-dependent epimerase/dehydratase family. Dihydroflavonol-4-reductase subfamily.</text>
</comment>
<dbReference type="EMBL" id="JAJVDC020000218">
    <property type="protein sequence ID" value="KAL1618036.1"/>
    <property type="molecule type" value="Genomic_DNA"/>
</dbReference>
<evidence type="ECO:0000256" key="1">
    <source>
        <dbReference type="ARBA" id="ARBA00023002"/>
    </source>
</evidence>